<dbReference type="EMBL" id="JZWT02000017">
    <property type="protein sequence ID" value="MFB6490949.1"/>
    <property type="molecule type" value="Genomic_DNA"/>
</dbReference>
<evidence type="ECO:0000313" key="1">
    <source>
        <dbReference type="EMBL" id="MFB6490949.1"/>
    </source>
</evidence>
<dbReference type="Proteomes" id="UP000033636">
    <property type="component" value="Unassembled WGS sequence"/>
</dbReference>
<organism evidence="1 2">
    <name type="scientific">Thermoproteus sp. AZ2</name>
    <dbReference type="NCBI Taxonomy" id="1609232"/>
    <lineage>
        <taxon>Archaea</taxon>
        <taxon>Thermoproteota</taxon>
        <taxon>Thermoprotei</taxon>
        <taxon>Thermoproteales</taxon>
        <taxon>Thermoproteaceae</taxon>
        <taxon>Thermoproteus</taxon>
    </lineage>
</organism>
<reference evidence="1" key="1">
    <citation type="submission" date="2024-07" db="EMBL/GenBank/DDBJ databases">
        <title>Metagenome and Metagenome-Assembled Genomes of Archaea from a hot spring from the geothermal field of Los Azufres, Mexico.</title>
        <authorList>
            <person name="Marin-Paredes R."/>
            <person name="Martinez-Romero E."/>
            <person name="Servin-Garciduenas L.E."/>
        </authorList>
    </citation>
    <scope>NUCLEOTIDE SEQUENCE</scope>
</reference>
<name>A0ACC6V1L2_9CREN</name>
<accession>A0ACC6V1L2</accession>
<protein>
    <submittedName>
        <fullName evidence="1">KaiC domain-containing protein</fullName>
    </submittedName>
</protein>
<proteinExistence type="predicted"/>
<gene>
    <name evidence="1" type="ORF">TU35_006875</name>
</gene>
<evidence type="ECO:0000313" key="2">
    <source>
        <dbReference type="Proteomes" id="UP000033636"/>
    </source>
</evidence>
<sequence>MVVPRVRTGVPGLDEILYGGIPERSIVLLSGGPGTGKSILGKQFLYNGLRAEEPGAFVALEEHPVAVRRSFRHFGWDITQYEREGKFAIIDAFTGGIGAAAQREKYVVKQVDDVHELSDVLRQAIKDLGARRVVVDSVSTLYLTKPATARGTIMLLKRVIAGLGCTAFFVSQISVGERGFGGPGVEHAVDGIIRLDLDEVDGKLYRSIIVWKMRDTKHSMLRHPMDIEDDGIRVHWDEYIRVSGNAVRIEKIPGQEAEEMKRAVEEAAKAKVVEVREEAEEE</sequence>
<comment type="caution">
    <text evidence="1">The sequence shown here is derived from an EMBL/GenBank/DDBJ whole genome shotgun (WGS) entry which is preliminary data.</text>
</comment>